<dbReference type="KEGG" id="ril:CRIB_1609"/>
<dbReference type="RefSeq" id="WP_180701757.1">
    <property type="nucleotide sequence ID" value="NZ_CAOJQT010000056.1"/>
</dbReference>
<dbReference type="PANTHER" id="PTHR42861">
    <property type="entry name" value="CALCIUM-TRANSPORTING ATPASE"/>
    <property type="match status" value="1"/>
</dbReference>
<evidence type="ECO:0000256" key="6">
    <source>
        <dbReference type="SAM" id="Phobius"/>
    </source>
</evidence>
<evidence type="ECO:0000256" key="3">
    <source>
        <dbReference type="ARBA" id="ARBA00022967"/>
    </source>
</evidence>
<dbReference type="GO" id="GO:0016020">
    <property type="term" value="C:membrane"/>
    <property type="evidence" value="ECO:0007669"/>
    <property type="project" value="UniProtKB-SubCell"/>
</dbReference>
<dbReference type="EMBL" id="LN555523">
    <property type="protein sequence ID" value="CED94216.1"/>
    <property type="molecule type" value="Genomic_DNA"/>
</dbReference>
<dbReference type="SUPFAM" id="SSF81660">
    <property type="entry name" value="Metal cation-transporting ATPase, ATP-binding domain N"/>
    <property type="match status" value="1"/>
</dbReference>
<dbReference type="Pfam" id="PF00122">
    <property type="entry name" value="E1-E2_ATPase"/>
    <property type="match status" value="1"/>
</dbReference>
<gene>
    <name evidence="8" type="ORF">CRIB_1609</name>
</gene>
<dbReference type="SFLD" id="SFLDG00002">
    <property type="entry name" value="C1.7:_P-type_atpase_like"/>
    <property type="match status" value="1"/>
</dbReference>
<dbReference type="InterPro" id="IPR001757">
    <property type="entry name" value="P_typ_ATPase"/>
</dbReference>
<dbReference type="InterPro" id="IPR018303">
    <property type="entry name" value="ATPase_P-typ_P_site"/>
</dbReference>
<dbReference type="NCBIfam" id="TIGR01494">
    <property type="entry name" value="ATPase_P-type"/>
    <property type="match status" value="2"/>
</dbReference>
<feature type="domain" description="P-type ATPase A" evidence="7">
    <location>
        <begin position="107"/>
        <end position="205"/>
    </location>
</feature>
<feature type="transmembrane region" description="Helical" evidence="6">
    <location>
        <begin position="76"/>
        <end position="94"/>
    </location>
</feature>
<dbReference type="InterPro" id="IPR023298">
    <property type="entry name" value="ATPase_P-typ_TM_dom_sf"/>
</dbReference>
<evidence type="ECO:0000259" key="7">
    <source>
        <dbReference type="Pfam" id="PF00122"/>
    </source>
</evidence>
<dbReference type="AlphaFoldDB" id="A0A1V1I1X1"/>
<dbReference type="InterPro" id="IPR008250">
    <property type="entry name" value="ATPase_P-typ_transduc_dom_A_sf"/>
</dbReference>
<feature type="transmembrane region" description="Helical" evidence="6">
    <location>
        <begin position="629"/>
        <end position="651"/>
    </location>
</feature>
<dbReference type="PRINTS" id="PR00119">
    <property type="entry name" value="CATATPASE"/>
</dbReference>
<dbReference type="Gene3D" id="1.20.1110.10">
    <property type="entry name" value="Calcium-transporting ATPase, transmembrane domain"/>
    <property type="match status" value="1"/>
</dbReference>
<evidence type="ECO:0000313" key="8">
    <source>
        <dbReference type="EMBL" id="CED94216.1"/>
    </source>
</evidence>
<dbReference type="GO" id="GO:0016887">
    <property type="term" value="F:ATP hydrolysis activity"/>
    <property type="evidence" value="ECO:0007669"/>
    <property type="project" value="InterPro"/>
</dbReference>
<proteinExistence type="predicted"/>
<dbReference type="Proteomes" id="UP000245622">
    <property type="component" value="Chromosome 1"/>
</dbReference>
<dbReference type="PROSITE" id="PS00154">
    <property type="entry name" value="ATPASE_E1_E2"/>
    <property type="match status" value="1"/>
</dbReference>
<dbReference type="InterPro" id="IPR023214">
    <property type="entry name" value="HAD_sf"/>
</dbReference>
<organism evidence="8 9">
    <name type="scientific">Romboutsia ilealis</name>
    <dbReference type="NCBI Taxonomy" id="1115758"/>
    <lineage>
        <taxon>Bacteria</taxon>
        <taxon>Bacillati</taxon>
        <taxon>Bacillota</taxon>
        <taxon>Clostridia</taxon>
        <taxon>Peptostreptococcales</taxon>
        <taxon>Peptostreptococcaceae</taxon>
        <taxon>Romboutsia</taxon>
    </lineage>
</organism>
<keyword evidence="4 6" id="KW-1133">Transmembrane helix</keyword>
<evidence type="ECO:0000256" key="4">
    <source>
        <dbReference type="ARBA" id="ARBA00022989"/>
    </source>
</evidence>
<keyword evidence="5 6" id="KW-0472">Membrane</keyword>
<dbReference type="Gene3D" id="2.70.150.10">
    <property type="entry name" value="Calcium-transporting ATPase, cytoplasmic transduction domain A"/>
    <property type="match status" value="1"/>
</dbReference>
<feature type="transmembrane region" description="Helical" evidence="6">
    <location>
        <begin position="225"/>
        <end position="245"/>
    </location>
</feature>
<dbReference type="SFLD" id="SFLDS00003">
    <property type="entry name" value="Haloacid_Dehalogenase"/>
    <property type="match status" value="1"/>
</dbReference>
<feature type="transmembrane region" description="Helical" evidence="6">
    <location>
        <begin position="697"/>
        <end position="715"/>
    </location>
</feature>
<feature type="transmembrane region" description="Helical" evidence="6">
    <location>
        <begin position="671"/>
        <end position="691"/>
    </location>
</feature>
<reference evidence="8 9" key="1">
    <citation type="submission" date="2014-04" db="EMBL/GenBank/DDBJ databases">
        <authorList>
            <person name="Hornung B.V."/>
        </authorList>
    </citation>
    <scope>NUCLEOTIDE SEQUENCE [LARGE SCALE GENOMIC DNA]</scope>
    <source>
        <strain evidence="8 9">CRIB</strain>
    </source>
</reference>
<dbReference type="SUPFAM" id="SSF81665">
    <property type="entry name" value="Calcium ATPase, transmembrane domain M"/>
    <property type="match status" value="1"/>
</dbReference>
<dbReference type="Pfam" id="PF00702">
    <property type="entry name" value="Hydrolase"/>
    <property type="match status" value="1"/>
</dbReference>
<protein>
    <submittedName>
        <fullName evidence="8">Calcium-transporting ATPase 1</fullName>
    </submittedName>
</protein>
<feature type="transmembrane region" description="Helical" evidence="6">
    <location>
        <begin position="603"/>
        <end position="623"/>
    </location>
</feature>
<keyword evidence="9" id="KW-1185">Reference proteome</keyword>
<dbReference type="Gene3D" id="3.40.1110.10">
    <property type="entry name" value="Calcium-transporting ATPase, cytoplasmic domain N"/>
    <property type="match status" value="1"/>
</dbReference>
<dbReference type="InterPro" id="IPR036412">
    <property type="entry name" value="HAD-like_sf"/>
</dbReference>
<feature type="transmembrane region" description="Helical" evidence="6">
    <location>
        <begin position="727"/>
        <end position="744"/>
    </location>
</feature>
<dbReference type="SUPFAM" id="SSF56784">
    <property type="entry name" value="HAD-like"/>
    <property type="match status" value="1"/>
</dbReference>
<feature type="transmembrane region" description="Helical" evidence="6">
    <location>
        <begin position="257"/>
        <end position="281"/>
    </location>
</feature>
<evidence type="ECO:0000256" key="1">
    <source>
        <dbReference type="ARBA" id="ARBA00004141"/>
    </source>
</evidence>
<sequence>MKLNKNINNIQNKDILQGLSKDEVDKRIKEGNYNKAIDSVSKTTQEIVIDNVFTFFNLLNLVLAILIIIVKSYENALFMGIVISNTVIGIIQEVRAKKTIDKLSLVSASKAKVIRESKEVEVNTEDIVLDDIIKFSSGDEISVDSIVLQGSVEVNESLLTGEVDEILKVEGDTLLSGSFIVSGTCYAKADKVGEHSYASKITKEVKKRKKVNSEIMKSLDKIIKYIAIIIVPIGLILFLKQMYVLNYGFKKSIVSTVAAIIGMIPEGLYLLTSISLAVSVIRLGKRKILVQELHCIETLARVDMICLDKTGTITEGKMEVREIIILDDKYNDENINKIIGAITHTLDDENSTFNSLRRYFKENPNWEYKNKVPFSSERKWSGVSFKEEGSFVIGAPEFVLNEKYISIKNKVEEYSSKGYRVLLLSKYNKYLANDKLDDDIEKIALIIIEDKIRDNVEKTFEFFEKQGVKIKVISGDNPVTVSEIAKTAGIKNADKYVDASTLNNKDDINIAVDKYTVFGRVRPEQKREIINSLKEKGHTVAMTGDGVNDVLALKDSDCSIAMASGSDAARRTSQLVLTDSNFKSMPSVVKEGRRVINNIEKSASLFLVKTIYSFLLSILYLIIMKPYPFVPIQLTLISTLTIGIPSFFFALESNNNRIKKGFLRNIIKRALAGALTIVINILCVVFISYKINIPQSQVSSISAILTGFTGLVILYRVSIPFNSQRKLLFAFMTILFFSIVILFGERLMIYRLSFVQIVILAIFMIITPITIKIISSIIDKIKILNRE</sequence>
<keyword evidence="3" id="KW-1278">Translocase</keyword>
<dbReference type="PRINTS" id="PR00120">
    <property type="entry name" value="HATPASE"/>
</dbReference>
<dbReference type="Gene3D" id="3.40.50.1000">
    <property type="entry name" value="HAD superfamily/HAD-like"/>
    <property type="match status" value="1"/>
</dbReference>
<dbReference type="GeneID" id="82205643"/>
<keyword evidence="2 6" id="KW-0812">Transmembrane</keyword>
<evidence type="ECO:0000256" key="2">
    <source>
        <dbReference type="ARBA" id="ARBA00022692"/>
    </source>
</evidence>
<evidence type="ECO:0000313" key="9">
    <source>
        <dbReference type="Proteomes" id="UP000245622"/>
    </source>
</evidence>
<name>A0A1V1I1X1_9FIRM</name>
<evidence type="ECO:0000256" key="5">
    <source>
        <dbReference type="ARBA" id="ARBA00023136"/>
    </source>
</evidence>
<dbReference type="InterPro" id="IPR059000">
    <property type="entry name" value="ATPase_P-type_domA"/>
</dbReference>
<comment type="subcellular location">
    <subcellularLocation>
        <location evidence="1">Membrane</location>
        <topology evidence="1">Multi-pass membrane protein</topology>
    </subcellularLocation>
</comment>
<dbReference type="GO" id="GO:0005524">
    <property type="term" value="F:ATP binding"/>
    <property type="evidence" value="ECO:0007669"/>
    <property type="project" value="InterPro"/>
</dbReference>
<dbReference type="InterPro" id="IPR023299">
    <property type="entry name" value="ATPase_P-typ_cyto_dom_N"/>
</dbReference>
<accession>A0A1V1I1X1</accession>
<dbReference type="SUPFAM" id="SSF81653">
    <property type="entry name" value="Calcium ATPase, transduction domain A"/>
    <property type="match status" value="1"/>
</dbReference>
<dbReference type="InterPro" id="IPR044492">
    <property type="entry name" value="P_typ_ATPase_HD_dom"/>
</dbReference>
<dbReference type="CDD" id="cd02609">
    <property type="entry name" value="P-type_ATPase"/>
    <property type="match status" value="1"/>
</dbReference>
<feature type="transmembrane region" description="Helical" evidence="6">
    <location>
        <begin position="52"/>
        <end position="70"/>
    </location>
</feature>
<dbReference type="SFLD" id="SFLDF00027">
    <property type="entry name" value="p-type_atpase"/>
    <property type="match status" value="1"/>
</dbReference>
<feature type="transmembrane region" description="Helical" evidence="6">
    <location>
        <begin position="750"/>
        <end position="774"/>
    </location>
</feature>